<name>A0A382MX10_9ZZZZ</name>
<gene>
    <name evidence="1" type="ORF">METZ01_LOCUS305171</name>
</gene>
<dbReference type="EMBL" id="UINC01095882">
    <property type="protein sequence ID" value="SVC52317.1"/>
    <property type="molecule type" value="Genomic_DNA"/>
</dbReference>
<dbReference type="AlphaFoldDB" id="A0A382MX10"/>
<protein>
    <submittedName>
        <fullName evidence="1">Uncharacterized protein</fullName>
    </submittedName>
</protein>
<feature type="non-terminal residue" evidence="1">
    <location>
        <position position="1"/>
    </location>
</feature>
<accession>A0A382MX10</accession>
<sequence>IPYDTVEKVFKAIGPKLGKWMPFLPDGEVGDRIHWIAHLAYRVFHGHPDVETLERPMTEEGIED</sequence>
<organism evidence="1">
    <name type="scientific">marine metagenome</name>
    <dbReference type="NCBI Taxonomy" id="408172"/>
    <lineage>
        <taxon>unclassified sequences</taxon>
        <taxon>metagenomes</taxon>
        <taxon>ecological metagenomes</taxon>
    </lineage>
</organism>
<reference evidence="1" key="1">
    <citation type="submission" date="2018-05" db="EMBL/GenBank/DDBJ databases">
        <authorList>
            <person name="Lanie J.A."/>
            <person name="Ng W.-L."/>
            <person name="Kazmierczak K.M."/>
            <person name="Andrzejewski T.M."/>
            <person name="Davidsen T.M."/>
            <person name="Wayne K.J."/>
            <person name="Tettelin H."/>
            <person name="Glass J.I."/>
            <person name="Rusch D."/>
            <person name="Podicherti R."/>
            <person name="Tsui H.-C.T."/>
            <person name="Winkler M.E."/>
        </authorList>
    </citation>
    <scope>NUCLEOTIDE SEQUENCE</scope>
</reference>
<proteinExistence type="predicted"/>
<evidence type="ECO:0000313" key="1">
    <source>
        <dbReference type="EMBL" id="SVC52317.1"/>
    </source>
</evidence>